<dbReference type="AlphaFoldDB" id="A0A0N4UE31"/>
<reference evidence="2 4" key="2">
    <citation type="submission" date="2018-11" db="EMBL/GenBank/DDBJ databases">
        <authorList>
            <consortium name="Pathogen Informatics"/>
        </authorList>
    </citation>
    <scope>NUCLEOTIDE SEQUENCE [LARGE SCALE GENOMIC DNA]</scope>
</reference>
<feature type="compositionally biased region" description="Acidic residues" evidence="1">
    <location>
        <begin position="317"/>
        <end position="329"/>
    </location>
</feature>
<sequence>MDIAYRYSRGVRISPEHRITDLEYADDIFLFADSYNEIQVHITDRAYKISQNYIYLRSNTTCINNVITECGLSWLGHILRLPPQELIHISLFAKPCDGWRQNRGPIKILTDTVLGGSRMLNAKAVPVPNQKFAYVEMEERRNASLIPKSSEKNLKNIDFPASSSATTIHLGTRNISVENISLPSTQFIVPEGRSNLPQRERRSNLCNIPRTSIDPAPPEAMQNAPSESVNEYKADFASSETADNVDPHIDTVVEGDKISAQSAKVTTIKPCADIRDITFAESAVDNLKFLSVSPPRSCTSLTVKAVSQPQPSCSDSVSEEEEEEEDMNLEEPIRLPFASCKLISCQDDSSHPLPNKIAFDRESSPMNNQNSSSVVMKENDPKLMENSSLKNDSVVDSRVTGYITSALDNSGQNGIAIVISEMTHSVLIEWKPVTCMAYARFKESLSKYNMVIIEGVWNLCVSHDATKINLVIGIGVDAPLEKAFAFAV</sequence>
<organism evidence="3 5">
    <name type="scientific">Dracunculus medinensis</name>
    <name type="common">Guinea worm</name>
    <dbReference type="NCBI Taxonomy" id="318479"/>
    <lineage>
        <taxon>Eukaryota</taxon>
        <taxon>Metazoa</taxon>
        <taxon>Ecdysozoa</taxon>
        <taxon>Nematoda</taxon>
        <taxon>Chromadorea</taxon>
        <taxon>Rhabditida</taxon>
        <taxon>Spirurina</taxon>
        <taxon>Dracunculoidea</taxon>
        <taxon>Dracunculidae</taxon>
        <taxon>Dracunculus</taxon>
    </lineage>
</organism>
<evidence type="ECO:0000313" key="5">
    <source>
        <dbReference type="WBParaSite" id="DME_0000561201-mRNA-1"/>
    </source>
</evidence>
<keyword evidence="4" id="KW-1185">Reference proteome</keyword>
<gene>
    <name evidence="2" type="ORF">DME_LOCUS657</name>
</gene>
<dbReference type="Proteomes" id="UP000274756">
    <property type="component" value="Unassembled WGS sequence"/>
</dbReference>
<accession>A0A0N4UE31</accession>
<protein>
    <submittedName>
        <fullName evidence="5">SET domain-containing protein</fullName>
    </submittedName>
</protein>
<dbReference type="Proteomes" id="UP000038040">
    <property type="component" value="Unplaced"/>
</dbReference>
<proteinExistence type="predicted"/>
<dbReference type="WBParaSite" id="DME_0000561201-mRNA-1">
    <property type="protein sequence ID" value="DME_0000561201-mRNA-1"/>
    <property type="gene ID" value="DME_0000561201"/>
</dbReference>
<evidence type="ECO:0000313" key="3">
    <source>
        <dbReference type="Proteomes" id="UP000038040"/>
    </source>
</evidence>
<evidence type="ECO:0000313" key="4">
    <source>
        <dbReference type="Proteomes" id="UP000274756"/>
    </source>
</evidence>
<reference evidence="5" key="1">
    <citation type="submission" date="2017-02" db="UniProtKB">
        <authorList>
            <consortium name="WormBaseParasite"/>
        </authorList>
    </citation>
    <scope>IDENTIFICATION</scope>
</reference>
<evidence type="ECO:0000313" key="2">
    <source>
        <dbReference type="EMBL" id="VDN50684.1"/>
    </source>
</evidence>
<dbReference type="OrthoDB" id="5837891at2759"/>
<dbReference type="EMBL" id="UYYG01000006">
    <property type="protein sequence ID" value="VDN50684.1"/>
    <property type="molecule type" value="Genomic_DNA"/>
</dbReference>
<name>A0A0N4UE31_DRAME</name>
<evidence type="ECO:0000256" key="1">
    <source>
        <dbReference type="SAM" id="MobiDB-lite"/>
    </source>
</evidence>
<feature type="region of interest" description="Disordered" evidence="1">
    <location>
        <begin position="308"/>
        <end position="329"/>
    </location>
</feature>